<evidence type="ECO:0000256" key="1">
    <source>
        <dbReference type="ARBA" id="ARBA00007090"/>
    </source>
</evidence>
<evidence type="ECO:0000256" key="4">
    <source>
        <dbReference type="ARBA" id="ARBA00022670"/>
    </source>
</evidence>
<name>A0A366LXH5_9ACTN</name>
<dbReference type="SUPFAM" id="SSF56601">
    <property type="entry name" value="beta-lactamase/transpeptidase-like"/>
    <property type="match status" value="1"/>
</dbReference>
<feature type="domain" description="Penicillin-binding protein transpeptidase" evidence="15">
    <location>
        <begin position="332"/>
        <end position="602"/>
    </location>
</feature>
<evidence type="ECO:0000256" key="13">
    <source>
        <dbReference type="ARBA" id="ARBA00049902"/>
    </source>
</evidence>
<dbReference type="Gene3D" id="1.10.3810.10">
    <property type="entry name" value="Biosynthetic peptidoglycan transglycosylase-like"/>
    <property type="match status" value="1"/>
</dbReference>
<evidence type="ECO:0000256" key="5">
    <source>
        <dbReference type="ARBA" id="ARBA00022676"/>
    </source>
</evidence>
<keyword evidence="6" id="KW-0808">Transferase</keyword>
<evidence type="ECO:0000256" key="8">
    <source>
        <dbReference type="ARBA" id="ARBA00022960"/>
    </source>
</evidence>
<dbReference type="Proteomes" id="UP000253303">
    <property type="component" value="Unassembled WGS sequence"/>
</dbReference>
<dbReference type="GO" id="GO:0008658">
    <property type="term" value="F:penicillin binding"/>
    <property type="evidence" value="ECO:0007669"/>
    <property type="project" value="InterPro"/>
</dbReference>
<dbReference type="GO" id="GO:0008955">
    <property type="term" value="F:peptidoglycan glycosyltransferase activity"/>
    <property type="evidence" value="ECO:0007669"/>
    <property type="project" value="UniProtKB-EC"/>
</dbReference>
<dbReference type="InterPro" id="IPR001264">
    <property type="entry name" value="Glyco_trans_51"/>
</dbReference>
<evidence type="ECO:0000256" key="12">
    <source>
        <dbReference type="ARBA" id="ARBA00034000"/>
    </source>
</evidence>
<evidence type="ECO:0000313" key="18">
    <source>
        <dbReference type="Proteomes" id="UP000253303"/>
    </source>
</evidence>
<dbReference type="GO" id="GO:0009252">
    <property type="term" value="P:peptidoglycan biosynthetic process"/>
    <property type="evidence" value="ECO:0007669"/>
    <property type="project" value="UniProtKB-KW"/>
</dbReference>
<dbReference type="OrthoDB" id="7911552at2"/>
<feature type="domain" description="Glycosyl transferase family 51" evidence="16">
    <location>
        <begin position="69"/>
        <end position="239"/>
    </location>
</feature>
<accession>A0A366LXH5</accession>
<evidence type="ECO:0000256" key="9">
    <source>
        <dbReference type="ARBA" id="ARBA00022984"/>
    </source>
</evidence>
<evidence type="ECO:0000256" key="10">
    <source>
        <dbReference type="ARBA" id="ARBA00023268"/>
    </source>
</evidence>
<dbReference type="GO" id="GO:0030288">
    <property type="term" value="C:outer membrane-bounded periplasmic space"/>
    <property type="evidence" value="ECO:0007669"/>
    <property type="project" value="TreeGrafter"/>
</dbReference>
<dbReference type="SUPFAM" id="SSF53955">
    <property type="entry name" value="Lysozyme-like"/>
    <property type="match status" value="1"/>
</dbReference>
<evidence type="ECO:0000256" key="7">
    <source>
        <dbReference type="ARBA" id="ARBA00022801"/>
    </source>
</evidence>
<feature type="compositionally biased region" description="Pro residues" evidence="14">
    <location>
        <begin position="650"/>
        <end position="660"/>
    </location>
</feature>
<dbReference type="InterPro" id="IPR001460">
    <property type="entry name" value="PCN-bd_Tpept"/>
</dbReference>
<keyword evidence="7" id="KW-0378">Hydrolase</keyword>
<comment type="similarity">
    <text evidence="2">In the N-terminal section; belongs to the glycosyltransferase 51 family.</text>
</comment>
<comment type="catalytic activity">
    <reaction evidence="12">
        <text>Preferential cleavage: (Ac)2-L-Lys-D-Ala-|-D-Ala. Also transpeptidation of peptidyl-alanyl moieties that are N-acyl substituents of D-alanine.</text>
        <dbReference type="EC" id="3.4.16.4"/>
    </reaction>
</comment>
<proteinExistence type="inferred from homology"/>
<reference evidence="17 18" key="1">
    <citation type="submission" date="2018-06" db="EMBL/GenBank/DDBJ databases">
        <title>Sphaerisporangium craniellae sp. nov., isolated from a marine sponge in the South China Sea.</title>
        <authorList>
            <person name="Li L."/>
        </authorList>
    </citation>
    <scope>NUCLEOTIDE SEQUENCE [LARGE SCALE GENOMIC DNA]</scope>
    <source>
        <strain evidence="17 18">LHW63015</strain>
    </source>
</reference>
<keyword evidence="8" id="KW-0133">Cell shape</keyword>
<gene>
    <name evidence="17" type="ORF">DP939_19495</name>
</gene>
<dbReference type="GO" id="GO:0008360">
    <property type="term" value="P:regulation of cell shape"/>
    <property type="evidence" value="ECO:0007669"/>
    <property type="project" value="UniProtKB-KW"/>
</dbReference>
<evidence type="ECO:0000259" key="15">
    <source>
        <dbReference type="Pfam" id="PF00905"/>
    </source>
</evidence>
<evidence type="ECO:0000256" key="14">
    <source>
        <dbReference type="SAM" id="MobiDB-lite"/>
    </source>
</evidence>
<comment type="caution">
    <text evidence="17">The sequence shown here is derived from an EMBL/GenBank/DDBJ whole genome shotgun (WGS) entry which is preliminary data.</text>
</comment>
<dbReference type="EMBL" id="QMEY01000007">
    <property type="protein sequence ID" value="RBQ18668.1"/>
    <property type="molecule type" value="Genomic_DNA"/>
</dbReference>
<dbReference type="PANTHER" id="PTHR32282:SF34">
    <property type="entry name" value="PENICILLIN-BINDING PROTEIN 1A"/>
    <property type="match status" value="1"/>
</dbReference>
<evidence type="ECO:0000256" key="3">
    <source>
        <dbReference type="ARBA" id="ARBA00022645"/>
    </source>
</evidence>
<dbReference type="FunFam" id="1.10.3810.10:FF:000001">
    <property type="entry name" value="Penicillin-binding protein 1A"/>
    <property type="match status" value="1"/>
</dbReference>
<evidence type="ECO:0000256" key="2">
    <source>
        <dbReference type="ARBA" id="ARBA00007739"/>
    </source>
</evidence>
<dbReference type="InterPro" id="IPR036950">
    <property type="entry name" value="PBP_transglycosylase"/>
</dbReference>
<dbReference type="Gene3D" id="3.40.710.10">
    <property type="entry name" value="DD-peptidase/beta-lactamase superfamily"/>
    <property type="match status" value="1"/>
</dbReference>
<evidence type="ECO:0000256" key="6">
    <source>
        <dbReference type="ARBA" id="ARBA00022679"/>
    </source>
</evidence>
<protein>
    <submittedName>
        <fullName evidence="17">Carboxypeptidase</fullName>
    </submittedName>
</protein>
<dbReference type="GO" id="GO:0006508">
    <property type="term" value="P:proteolysis"/>
    <property type="evidence" value="ECO:0007669"/>
    <property type="project" value="UniProtKB-KW"/>
</dbReference>
<keyword evidence="10" id="KW-0511">Multifunctional enzyme</keyword>
<dbReference type="GO" id="GO:0009002">
    <property type="term" value="F:serine-type D-Ala-D-Ala carboxypeptidase activity"/>
    <property type="evidence" value="ECO:0007669"/>
    <property type="project" value="UniProtKB-EC"/>
</dbReference>
<feature type="region of interest" description="Disordered" evidence="14">
    <location>
        <begin position="609"/>
        <end position="709"/>
    </location>
</feature>
<keyword evidence="11" id="KW-0961">Cell wall biogenesis/degradation</keyword>
<organism evidence="17 18">
    <name type="scientific">Spongiactinospora rosea</name>
    <dbReference type="NCBI Taxonomy" id="2248750"/>
    <lineage>
        <taxon>Bacteria</taxon>
        <taxon>Bacillati</taxon>
        <taxon>Actinomycetota</taxon>
        <taxon>Actinomycetes</taxon>
        <taxon>Streptosporangiales</taxon>
        <taxon>Streptosporangiaceae</taxon>
        <taxon>Spongiactinospora</taxon>
    </lineage>
</organism>
<keyword evidence="9" id="KW-0573">Peptidoglycan synthesis</keyword>
<keyword evidence="3 17" id="KW-0121">Carboxypeptidase</keyword>
<keyword evidence="5" id="KW-0328">Glycosyltransferase</keyword>
<dbReference type="InterPro" id="IPR023346">
    <property type="entry name" value="Lysozyme-like_dom_sf"/>
</dbReference>
<sequence length="709" mass="76393">MREAEEKGMRKRRVLRSALIALGAGIVAAVALFAVAWALTPIPEAAQKQAVAQGSVIYYRDGKTVLAKQGVNRKTVKLERVPKHVRDAVIAAENRSFYQDTGVSLRGTARAIWSTVTGKQVQGGSTITQQMVRNYYSGLDQERSIGRKFKEIMVALKVDQSKSKDWVLQQYLNTIYFGRGAWGVQAASQAYFGKDVDKLSIAQGAYLAAVIQQPTRYAAPKGEVLTEVTGRWRWVLGAMAQMRAITPEEAAEQRFPKLSATKSTLTPKGQDNFMLVQVRAELARRGYDDEDINQAGLKVTTTFDKGLMAAAEKAVTSTLPDSLPKKIRTGLAAVDPATGEVLAFYGGRYKTSQQYDTAFSAKVQAGSTFKPYALAAALENGYGLETRVNGNSPMTVASRPVENSGGTSYGMVNLVTATRNSINTAFVDLGEKVGLDKVAEVAKASGLPAAQIDPHKSAATFPIGVASLSAVQQASGFGTFAANGMHQEAHVIRSVTDADGRTTEVVPTARRAFSEQAAADATYAMTQVVEGGTGSAARLWDRPVAGKTGTADKSIAAWFAGFTPQLSTTVNMFRDDNKPVVVPGYGEMYGGALPARIWRAFMTEAMEGQPVKEFPDPSNRGYAEDYGDEEDQYWDEGESDDDYPRRPEPTDTPPTEPTTPEPTVGPTEEPTEPPTSEEPPGPEETRGPDPQSPDELPSDGPAPLFGDRT</sequence>
<comment type="catalytic activity">
    <reaction evidence="13">
        <text>[GlcNAc-(1-&gt;4)-Mur2Ac(oyl-L-Ala-gamma-D-Glu-L-Lys-D-Ala-D-Ala)](n)-di-trans,octa-cis-undecaprenyl diphosphate + beta-D-GlcNAc-(1-&gt;4)-Mur2Ac(oyl-L-Ala-gamma-D-Glu-L-Lys-D-Ala-D-Ala)-di-trans,octa-cis-undecaprenyl diphosphate = [GlcNAc-(1-&gt;4)-Mur2Ac(oyl-L-Ala-gamma-D-Glu-L-Lys-D-Ala-D-Ala)](n+1)-di-trans,octa-cis-undecaprenyl diphosphate + di-trans,octa-cis-undecaprenyl diphosphate + H(+)</text>
        <dbReference type="Rhea" id="RHEA:23708"/>
        <dbReference type="Rhea" id="RHEA-COMP:9602"/>
        <dbReference type="Rhea" id="RHEA-COMP:9603"/>
        <dbReference type="ChEBI" id="CHEBI:15378"/>
        <dbReference type="ChEBI" id="CHEBI:58405"/>
        <dbReference type="ChEBI" id="CHEBI:60033"/>
        <dbReference type="ChEBI" id="CHEBI:78435"/>
        <dbReference type="EC" id="2.4.99.28"/>
    </reaction>
</comment>
<dbReference type="PANTHER" id="PTHR32282">
    <property type="entry name" value="BINDING PROTEIN TRANSPEPTIDASE, PUTATIVE-RELATED"/>
    <property type="match status" value="1"/>
</dbReference>
<dbReference type="Pfam" id="PF00912">
    <property type="entry name" value="Transgly"/>
    <property type="match status" value="1"/>
</dbReference>
<evidence type="ECO:0000313" key="17">
    <source>
        <dbReference type="EMBL" id="RBQ18668.1"/>
    </source>
</evidence>
<keyword evidence="18" id="KW-1185">Reference proteome</keyword>
<evidence type="ECO:0000259" key="16">
    <source>
        <dbReference type="Pfam" id="PF00912"/>
    </source>
</evidence>
<feature type="compositionally biased region" description="Acidic residues" evidence="14">
    <location>
        <begin position="625"/>
        <end position="641"/>
    </location>
</feature>
<dbReference type="AlphaFoldDB" id="A0A366LXH5"/>
<keyword evidence="4" id="KW-0645">Protease</keyword>
<dbReference type="InterPro" id="IPR012338">
    <property type="entry name" value="Beta-lactam/transpept-like"/>
</dbReference>
<evidence type="ECO:0000256" key="11">
    <source>
        <dbReference type="ARBA" id="ARBA00023316"/>
    </source>
</evidence>
<comment type="similarity">
    <text evidence="1">In the C-terminal section; belongs to the transpeptidase family.</text>
</comment>
<dbReference type="InterPro" id="IPR050396">
    <property type="entry name" value="Glycosyltr_51/Transpeptidase"/>
</dbReference>
<dbReference type="Pfam" id="PF00905">
    <property type="entry name" value="Transpeptidase"/>
    <property type="match status" value="1"/>
</dbReference>
<dbReference type="GO" id="GO:0071555">
    <property type="term" value="P:cell wall organization"/>
    <property type="evidence" value="ECO:0007669"/>
    <property type="project" value="UniProtKB-KW"/>
</dbReference>